<protein>
    <submittedName>
        <fullName evidence="1">Uncharacterized protein</fullName>
    </submittedName>
</protein>
<dbReference type="EMBL" id="CM046118">
    <property type="protein sequence ID" value="KAI8439026.1"/>
    <property type="molecule type" value="Genomic_DNA"/>
</dbReference>
<accession>A0ACC0KS91</accession>
<sequence>MDDWKTIYKSLPHGQLVWMVGKYSTCPTGGGWEGKVDILFPSIPTGSEERKIFQVSLSVGIGGTEARARPVFKSIRNISAGGRVVFDIASETEIKYPPQISPFMFSSELREGSSAQALCGAWAGDRPLYFTWRKDGAPLPPALQVQEKSLGDFSLLVFPALDARHAGRYTCRVANAAAAAEYSADLSVKVPPAWTTEPSDVAVLLGAPLLLECAARGHPAPVVTWYRKVGESLSDPESDERWEEVSGGPWAAAGGALAAPAARGLRGRYRCRADNGVGAPLLKHVDVTVHEPAHFEEPAPRNVSALRGRDALLRCRARGDAPLSLGWTRHGRRLDRDSFRRGRRRWTVTESGGGDGAGAALSSELRLRAAEPGDAGEYRCVAANRYGRAEAPLHLHVEGRSRSELREPSAVSQASNGLSPRRAPGGAGEAAAGRRGRALGAAALGPPDGAARYEAALAPPPPLAPPRATSRWRGARGRGGRGGAAATLGELQPATAYALRVVAVNHVGSSPPSAPLLFTTLEEVIEVVVSGAAPSGAPLAVRARAAAPDELLVTWTVSALEQRNHPASDQHRLYFQRPFVVDRWSTSGRCIDNEWTERRADRARFTRGKRTSSEPSPSCPLAFRAWTRASEAIR</sequence>
<name>A0ACC0KS91_CHOFU</name>
<keyword evidence="2" id="KW-1185">Reference proteome</keyword>
<evidence type="ECO:0000313" key="1">
    <source>
        <dbReference type="EMBL" id="KAI8439026.1"/>
    </source>
</evidence>
<dbReference type="Proteomes" id="UP001064048">
    <property type="component" value="Chromosome 18"/>
</dbReference>
<evidence type="ECO:0000313" key="2">
    <source>
        <dbReference type="Proteomes" id="UP001064048"/>
    </source>
</evidence>
<organism evidence="1 2">
    <name type="scientific">Choristoneura fumiferana</name>
    <name type="common">Spruce budworm moth</name>
    <name type="synonym">Archips fumiferana</name>
    <dbReference type="NCBI Taxonomy" id="7141"/>
    <lineage>
        <taxon>Eukaryota</taxon>
        <taxon>Metazoa</taxon>
        <taxon>Ecdysozoa</taxon>
        <taxon>Arthropoda</taxon>
        <taxon>Hexapoda</taxon>
        <taxon>Insecta</taxon>
        <taxon>Pterygota</taxon>
        <taxon>Neoptera</taxon>
        <taxon>Endopterygota</taxon>
        <taxon>Lepidoptera</taxon>
        <taxon>Glossata</taxon>
        <taxon>Ditrysia</taxon>
        <taxon>Tortricoidea</taxon>
        <taxon>Tortricidae</taxon>
        <taxon>Tortricinae</taxon>
        <taxon>Choristoneura</taxon>
    </lineage>
</organism>
<gene>
    <name evidence="1" type="ORF">MSG28_011321</name>
</gene>
<proteinExistence type="predicted"/>
<reference evidence="1 2" key="1">
    <citation type="journal article" date="2022" name="Genome Biol. Evol.">
        <title>The Spruce Budworm Genome: Reconstructing the Evolutionary History of Antifreeze Proteins.</title>
        <authorList>
            <person name="Beliveau C."/>
            <person name="Gagne P."/>
            <person name="Picq S."/>
            <person name="Vernygora O."/>
            <person name="Keeling C.I."/>
            <person name="Pinkney K."/>
            <person name="Doucet D."/>
            <person name="Wen F."/>
            <person name="Johnston J.S."/>
            <person name="Maaroufi H."/>
            <person name="Boyle B."/>
            <person name="Laroche J."/>
            <person name="Dewar K."/>
            <person name="Juretic N."/>
            <person name="Blackburn G."/>
            <person name="Nisole A."/>
            <person name="Brunet B."/>
            <person name="Brandao M."/>
            <person name="Lumley L."/>
            <person name="Duan J."/>
            <person name="Quan G."/>
            <person name="Lucarotti C.J."/>
            <person name="Roe A.D."/>
            <person name="Sperling F.A.H."/>
            <person name="Levesque R.C."/>
            <person name="Cusson M."/>
        </authorList>
    </citation>
    <scope>NUCLEOTIDE SEQUENCE [LARGE SCALE GENOMIC DNA]</scope>
    <source>
        <strain evidence="1">Glfc:IPQL:Cfum</strain>
    </source>
</reference>
<comment type="caution">
    <text evidence="1">The sequence shown here is derived from an EMBL/GenBank/DDBJ whole genome shotgun (WGS) entry which is preliminary data.</text>
</comment>